<evidence type="ECO:0000256" key="8">
    <source>
        <dbReference type="ARBA" id="ARBA00022927"/>
    </source>
</evidence>
<dbReference type="PRINTS" id="PR01003">
    <property type="entry name" value="FLGFLIH"/>
</dbReference>
<dbReference type="GO" id="GO:0015031">
    <property type="term" value="P:protein transport"/>
    <property type="evidence" value="ECO:0007669"/>
    <property type="project" value="UniProtKB-KW"/>
</dbReference>
<dbReference type="GO" id="GO:0044781">
    <property type="term" value="P:bacterial-type flagellum organization"/>
    <property type="evidence" value="ECO:0007669"/>
    <property type="project" value="UniProtKB-KW"/>
</dbReference>
<dbReference type="GO" id="GO:0071973">
    <property type="term" value="P:bacterial-type flagellum-dependent cell motility"/>
    <property type="evidence" value="ECO:0007669"/>
    <property type="project" value="InterPro"/>
</dbReference>
<evidence type="ECO:0000313" key="13">
    <source>
        <dbReference type="Proteomes" id="UP000193558"/>
    </source>
</evidence>
<protein>
    <recommendedName>
        <fullName evidence="4">Flagellar assembly protein FliH</fullName>
    </recommendedName>
</protein>
<keyword evidence="12" id="KW-0966">Cell projection</keyword>
<evidence type="ECO:0000256" key="6">
    <source>
        <dbReference type="ARBA" id="ARBA00022490"/>
    </source>
</evidence>
<gene>
    <name evidence="12" type="ORF">HA51_06435</name>
</gene>
<comment type="caution">
    <text evidence="12">The sequence shown here is derived from an EMBL/GenBank/DDBJ whole genome shotgun (WGS) entry which is preliminary data.</text>
</comment>
<evidence type="ECO:0000256" key="9">
    <source>
        <dbReference type="ARBA" id="ARBA00023225"/>
    </source>
</evidence>
<evidence type="ECO:0000256" key="2">
    <source>
        <dbReference type="ARBA" id="ARBA00004496"/>
    </source>
</evidence>
<keyword evidence="12" id="KW-0282">Flagellum</keyword>
<keyword evidence="12" id="KW-0969">Cilium</keyword>
<dbReference type="Proteomes" id="UP000193558">
    <property type="component" value="Unassembled WGS sequence"/>
</dbReference>
<dbReference type="InterPro" id="IPR051472">
    <property type="entry name" value="T3SS_Stator/FliH"/>
</dbReference>
<dbReference type="PANTHER" id="PTHR34982:SF1">
    <property type="entry name" value="FLAGELLAR ASSEMBLY PROTEIN FLIH"/>
    <property type="match status" value="1"/>
</dbReference>
<feature type="region of interest" description="Disordered" evidence="10">
    <location>
        <begin position="1"/>
        <end position="64"/>
    </location>
</feature>
<dbReference type="Pfam" id="PF02108">
    <property type="entry name" value="FliH"/>
    <property type="match status" value="1"/>
</dbReference>
<dbReference type="AlphaFoldDB" id="A0A1X1D169"/>
<name>A0A1X1D169_9GAMM</name>
<dbReference type="RefSeq" id="WP_084933418.1">
    <property type="nucleotide sequence ID" value="NZ_MLFR01000004.1"/>
</dbReference>
<dbReference type="InterPro" id="IPR000563">
    <property type="entry name" value="Flag_FliH"/>
</dbReference>
<evidence type="ECO:0000256" key="1">
    <source>
        <dbReference type="ARBA" id="ARBA00003041"/>
    </source>
</evidence>
<comment type="similarity">
    <text evidence="3">Belongs to the FliH family.</text>
</comment>
<keyword evidence="8" id="KW-0653">Protein transport</keyword>
<evidence type="ECO:0000256" key="3">
    <source>
        <dbReference type="ARBA" id="ARBA00006602"/>
    </source>
</evidence>
<reference evidence="12 13" key="1">
    <citation type="journal article" date="2017" name="Antonie Van Leeuwenhoek">
        <title>Phylogenomic resolution of the bacterial genus Pantoea and its relationship with Erwinia and Tatumella.</title>
        <authorList>
            <person name="Palmer M."/>
            <person name="Steenkamp E.T."/>
            <person name="Coetzee M.P."/>
            <person name="Chan W.Y."/>
            <person name="van Zyl E."/>
            <person name="De Maayer P."/>
            <person name="Coutinho T.A."/>
            <person name="Blom J."/>
            <person name="Smits T.H."/>
            <person name="Duffy B."/>
            <person name="Venter S.N."/>
        </authorList>
    </citation>
    <scope>NUCLEOTIDE SEQUENCE [LARGE SCALE GENOMIC DNA]</scope>
    <source>
        <strain evidence="12 13">LMG 26275</strain>
    </source>
</reference>
<feature type="compositionally biased region" description="Polar residues" evidence="10">
    <location>
        <begin position="28"/>
        <end position="39"/>
    </location>
</feature>
<evidence type="ECO:0000256" key="5">
    <source>
        <dbReference type="ARBA" id="ARBA00022448"/>
    </source>
</evidence>
<keyword evidence="5" id="KW-0813">Transport</keyword>
<evidence type="ECO:0000256" key="7">
    <source>
        <dbReference type="ARBA" id="ARBA00022795"/>
    </source>
</evidence>
<dbReference type="InterPro" id="IPR018035">
    <property type="entry name" value="Flagellar_FliH/T3SS_HrpE"/>
</dbReference>
<evidence type="ECO:0000259" key="11">
    <source>
        <dbReference type="Pfam" id="PF02108"/>
    </source>
</evidence>
<keyword evidence="9" id="KW-1006">Bacterial flagellum protein export</keyword>
<sequence length="230" mass="25832">MPTSDRTPWRSWQPDNLLHETPEVPPETDNTSNDAQQQAEWARLRKQAEQQGFNQGVKQGEEAGHQQGYEAGWREGHEAGIAQGMEQASTQQQAKLREAESWLQNFTLAMANLDSLIPGRLVQLALTAVQQLYGSNSLVDHHRLLQQIRDLLQQDALLHGNLQLYVHPDDFAVVEQALTEGLMQAGWQLHSDAQLSPGGCRITSADSEFDASVETRWQALCQLMRKEINS</sequence>
<dbReference type="OrthoDB" id="6415116at2"/>
<evidence type="ECO:0000256" key="4">
    <source>
        <dbReference type="ARBA" id="ARBA00016507"/>
    </source>
</evidence>
<dbReference type="GO" id="GO:0005829">
    <property type="term" value="C:cytosol"/>
    <property type="evidence" value="ECO:0007669"/>
    <property type="project" value="TreeGrafter"/>
</dbReference>
<dbReference type="GO" id="GO:0003774">
    <property type="term" value="F:cytoskeletal motor activity"/>
    <property type="evidence" value="ECO:0007669"/>
    <property type="project" value="InterPro"/>
</dbReference>
<accession>A0A1X1D169</accession>
<keyword evidence="7" id="KW-1005">Bacterial flagellum biogenesis</keyword>
<dbReference type="GO" id="GO:0009288">
    <property type="term" value="C:bacterial-type flagellum"/>
    <property type="evidence" value="ECO:0007669"/>
    <property type="project" value="InterPro"/>
</dbReference>
<evidence type="ECO:0000256" key="10">
    <source>
        <dbReference type="SAM" id="MobiDB-lite"/>
    </source>
</evidence>
<comment type="subcellular location">
    <subcellularLocation>
        <location evidence="2">Cytoplasm</location>
    </subcellularLocation>
</comment>
<dbReference type="EMBL" id="MLFR01000004">
    <property type="protein sequence ID" value="ORM70413.1"/>
    <property type="molecule type" value="Genomic_DNA"/>
</dbReference>
<evidence type="ECO:0000313" key="12">
    <source>
        <dbReference type="EMBL" id="ORM70413.1"/>
    </source>
</evidence>
<dbReference type="PANTHER" id="PTHR34982">
    <property type="entry name" value="YOP PROTEINS TRANSLOCATION PROTEIN L"/>
    <property type="match status" value="1"/>
</dbReference>
<dbReference type="SUPFAM" id="SSF160527">
    <property type="entry name" value="V-type ATPase subunit E-like"/>
    <property type="match status" value="1"/>
</dbReference>
<organism evidence="12 13">
    <name type="scientific">Pantoea rwandensis</name>
    <dbReference type="NCBI Taxonomy" id="1076550"/>
    <lineage>
        <taxon>Bacteria</taxon>
        <taxon>Pseudomonadati</taxon>
        <taxon>Pseudomonadota</taxon>
        <taxon>Gammaproteobacteria</taxon>
        <taxon>Enterobacterales</taxon>
        <taxon>Erwiniaceae</taxon>
        <taxon>Pantoea</taxon>
    </lineage>
</organism>
<proteinExistence type="inferred from homology"/>
<feature type="domain" description="Flagellar assembly protein FliH/Type III secretion system HrpE" evidence="11">
    <location>
        <begin position="95"/>
        <end position="219"/>
    </location>
</feature>
<keyword evidence="6" id="KW-0963">Cytoplasm</keyword>
<comment type="function">
    <text evidence="1">Needed for flagellar regrowth and assembly.</text>
</comment>